<dbReference type="PANTHER" id="PTHR24104:SF25">
    <property type="entry name" value="PROTEIN LIN-41"/>
    <property type="match status" value="1"/>
</dbReference>
<proteinExistence type="predicted"/>
<comment type="caution">
    <text evidence="3">The sequence shown here is derived from an EMBL/GenBank/DDBJ whole genome shotgun (WGS) entry which is preliminary data.</text>
</comment>
<dbReference type="GO" id="GO:0043161">
    <property type="term" value="P:proteasome-mediated ubiquitin-dependent protein catabolic process"/>
    <property type="evidence" value="ECO:0007669"/>
    <property type="project" value="TreeGrafter"/>
</dbReference>
<dbReference type="PROSITE" id="PS51125">
    <property type="entry name" value="NHL"/>
    <property type="match status" value="2"/>
</dbReference>
<protein>
    <submittedName>
        <fullName evidence="3">Uncharacterized protein</fullName>
    </submittedName>
</protein>
<evidence type="ECO:0000313" key="3">
    <source>
        <dbReference type="EMBL" id="CAF1121866.1"/>
    </source>
</evidence>
<evidence type="ECO:0000313" key="4">
    <source>
        <dbReference type="Proteomes" id="UP000663891"/>
    </source>
</evidence>
<accession>A0A814QLC3</accession>
<keyword evidence="1" id="KW-0677">Repeat</keyword>
<dbReference type="SUPFAM" id="SSF101898">
    <property type="entry name" value="NHL repeat"/>
    <property type="match status" value="1"/>
</dbReference>
<evidence type="ECO:0000256" key="1">
    <source>
        <dbReference type="ARBA" id="ARBA00022737"/>
    </source>
</evidence>
<dbReference type="GO" id="GO:0000209">
    <property type="term" value="P:protein polyubiquitination"/>
    <property type="evidence" value="ECO:0007669"/>
    <property type="project" value="TreeGrafter"/>
</dbReference>
<evidence type="ECO:0000256" key="2">
    <source>
        <dbReference type="PROSITE-ProRule" id="PRU00504"/>
    </source>
</evidence>
<dbReference type="InterPro" id="IPR001258">
    <property type="entry name" value="NHL_repeat"/>
</dbReference>
<dbReference type="PANTHER" id="PTHR24104">
    <property type="entry name" value="E3 UBIQUITIN-PROTEIN LIGASE NHLRC1-RELATED"/>
    <property type="match status" value="1"/>
</dbReference>
<dbReference type="CDD" id="cd05819">
    <property type="entry name" value="NHL"/>
    <property type="match status" value="1"/>
</dbReference>
<dbReference type="SUPFAM" id="SSF56399">
    <property type="entry name" value="ADP-ribosylation"/>
    <property type="match status" value="1"/>
</dbReference>
<organism evidence="3 4">
    <name type="scientific">Adineta steineri</name>
    <dbReference type="NCBI Taxonomy" id="433720"/>
    <lineage>
        <taxon>Eukaryota</taxon>
        <taxon>Metazoa</taxon>
        <taxon>Spiralia</taxon>
        <taxon>Gnathifera</taxon>
        <taxon>Rotifera</taxon>
        <taxon>Eurotatoria</taxon>
        <taxon>Bdelloidea</taxon>
        <taxon>Adinetida</taxon>
        <taxon>Adinetidae</taxon>
        <taxon>Adineta</taxon>
    </lineage>
</organism>
<dbReference type="InterPro" id="IPR011042">
    <property type="entry name" value="6-blade_b-propeller_TolB-like"/>
</dbReference>
<gene>
    <name evidence="3" type="ORF">VCS650_LOCUS21236</name>
</gene>
<feature type="repeat" description="NHL" evidence="2">
    <location>
        <begin position="256"/>
        <end position="292"/>
    </location>
</feature>
<dbReference type="AlphaFoldDB" id="A0A814QLC3"/>
<dbReference type="Proteomes" id="UP000663891">
    <property type="component" value="Unassembled WGS sequence"/>
</dbReference>
<dbReference type="Gene3D" id="2.40.10.500">
    <property type="match status" value="1"/>
</dbReference>
<dbReference type="EMBL" id="CAJNON010000226">
    <property type="protein sequence ID" value="CAF1121866.1"/>
    <property type="molecule type" value="Genomic_DNA"/>
</dbReference>
<sequence length="514" mass="58541">MAAVGNVDPLKYTRVSDIVKEPVEMLMPIEGYEQMPIVSLREAVAPLLSILPKIQDYADIVKKRCKPVPPDGLTRDESASIMLYSMDWEPNEECLSFALNAALRTEDRKELKPWFSYLKLLLTALEKLPSTSCNVVRAMNLDLSNQYSVRKTFVWWGFSSCTTSIEVLEKEEILGKTGQRTVFTIECDSGKDIIGCFEQAQGLHIILLKETMPPFTLLQPVTNQSAQIRSTPEQIQTKKNKYQQFAITVAGGNGPGHQLYQLFNPWGMFIDNNKSIYIADFNNHRIVKWKLNSNTSRIIADGNGYGNESSQLGYPRDIIFHKNNDSFIISDKGNKRVIQCYDQNQQIIIPNIHCYGLTIDKDGFIYVSDYMNHEVRRWKQGDKKGELVAGGNRKGNHLNQLNNPTYIFIDDDYSLYISDTDNHRVMRWCEGDKEGEIVVGGNHCGSQSNELYFPTGLSFDNEENLYFMKNLEGGNGEETQTNQLNHPSGLSFDDEGNLYVADYNNHRIQKFEII</sequence>
<dbReference type="InterPro" id="IPR050952">
    <property type="entry name" value="TRIM-NHL_E3_ligases"/>
</dbReference>
<dbReference type="Gene3D" id="2.120.10.30">
    <property type="entry name" value="TolB, C-terminal domain"/>
    <property type="match status" value="2"/>
</dbReference>
<dbReference type="GO" id="GO:0061630">
    <property type="term" value="F:ubiquitin protein ligase activity"/>
    <property type="evidence" value="ECO:0007669"/>
    <property type="project" value="TreeGrafter"/>
</dbReference>
<feature type="repeat" description="NHL" evidence="2">
    <location>
        <begin position="483"/>
        <end position="511"/>
    </location>
</feature>
<dbReference type="Gene3D" id="3.90.176.10">
    <property type="entry name" value="Toxin ADP-ribosyltransferase, Chain A, domain 1"/>
    <property type="match status" value="1"/>
</dbReference>
<dbReference type="OrthoDB" id="10039644at2759"/>
<dbReference type="GO" id="GO:0008270">
    <property type="term" value="F:zinc ion binding"/>
    <property type="evidence" value="ECO:0007669"/>
    <property type="project" value="UniProtKB-KW"/>
</dbReference>
<reference evidence="3" key="1">
    <citation type="submission" date="2021-02" db="EMBL/GenBank/DDBJ databases">
        <authorList>
            <person name="Nowell W R."/>
        </authorList>
    </citation>
    <scope>NUCLEOTIDE SEQUENCE</scope>
</reference>
<dbReference type="Pfam" id="PF01436">
    <property type="entry name" value="NHL"/>
    <property type="match status" value="2"/>
</dbReference>
<name>A0A814QLC3_9BILA</name>